<sequence>IQPTGKMQKHIYLCWGPEVLDLADNMDDLEGAQKVVKAHSKSGTITLIFEWLKGKGKVTYSHCTHTKTETHLCPFNIIKDCGFNCLMKTGWPSYYLPHPTTISCDIKTQHAYNRRSILTCHQEYDGDLSFATDAWTSPNYQAFVAFTIYFIYNRQPVRVLLDFLKVSKVF</sequence>
<organism evidence="1 2">
    <name type="scientific">Armillaria gallica</name>
    <name type="common">Bulbous honey fungus</name>
    <name type="synonym">Armillaria bulbosa</name>
    <dbReference type="NCBI Taxonomy" id="47427"/>
    <lineage>
        <taxon>Eukaryota</taxon>
        <taxon>Fungi</taxon>
        <taxon>Dikarya</taxon>
        <taxon>Basidiomycota</taxon>
        <taxon>Agaricomycotina</taxon>
        <taxon>Agaricomycetes</taxon>
        <taxon>Agaricomycetidae</taxon>
        <taxon>Agaricales</taxon>
        <taxon>Marasmiineae</taxon>
        <taxon>Physalacriaceae</taxon>
        <taxon>Armillaria</taxon>
    </lineage>
</organism>
<dbReference type="AlphaFoldDB" id="A0A2H3CFI7"/>
<gene>
    <name evidence="1" type="ORF">ARMGADRAFT_947656</name>
</gene>
<name>A0A2H3CFI7_ARMGA</name>
<feature type="non-terminal residue" evidence="1">
    <location>
        <position position="1"/>
    </location>
</feature>
<dbReference type="SUPFAM" id="SSF140996">
    <property type="entry name" value="Hermes dimerisation domain"/>
    <property type="match status" value="1"/>
</dbReference>
<accession>A0A2H3CFI7</accession>
<dbReference type="InParanoid" id="A0A2H3CFI7"/>
<dbReference type="OMA" id="HRAFIAV"/>
<reference evidence="2" key="1">
    <citation type="journal article" date="2017" name="Nat. Ecol. Evol.">
        <title>Genome expansion and lineage-specific genetic innovations in the forest pathogenic fungi Armillaria.</title>
        <authorList>
            <person name="Sipos G."/>
            <person name="Prasanna A.N."/>
            <person name="Walter M.C."/>
            <person name="O'Connor E."/>
            <person name="Balint B."/>
            <person name="Krizsan K."/>
            <person name="Kiss B."/>
            <person name="Hess J."/>
            <person name="Varga T."/>
            <person name="Slot J."/>
            <person name="Riley R."/>
            <person name="Boka B."/>
            <person name="Rigling D."/>
            <person name="Barry K."/>
            <person name="Lee J."/>
            <person name="Mihaltcheva S."/>
            <person name="LaButti K."/>
            <person name="Lipzen A."/>
            <person name="Waldron R."/>
            <person name="Moloney N.M."/>
            <person name="Sperisen C."/>
            <person name="Kredics L."/>
            <person name="Vagvoelgyi C."/>
            <person name="Patrignani A."/>
            <person name="Fitzpatrick D."/>
            <person name="Nagy I."/>
            <person name="Doyle S."/>
            <person name="Anderson J.B."/>
            <person name="Grigoriev I.V."/>
            <person name="Gueldener U."/>
            <person name="Muensterkoetter M."/>
            <person name="Nagy L.G."/>
        </authorList>
    </citation>
    <scope>NUCLEOTIDE SEQUENCE [LARGE SCALE GENOMIC DNA]</scope>
    <source>
        <strain evidence="2">Ar21-2</strain>
    </source>
</reference>
<evidence type="ECO:0000313" key="1">
    <source>
        <dbReference type="EMBL" id="PBK81825.1"/>
    </source>
</evidence>
<dbReference type="Proteomes" id="UP000217790">
    <property type="component" value="Unassembled WGS sequence"/>
</dbReference>
<dbReference type="EMBL" id="KZ293724">
    <property type="protein sequence ID" value="PBK81825.1"/>
    <property type="molecule type" value="Genomic_DNA"/>
</dbReference>
<evidence type="ECO:0000313" key="2">
    <source>
        <dbReference type="Proteomes" id="UP000217790"/>
    </source>
</evidence>
<dbReference type="OrthoDB" id="2677917at2759"/>
<keyword evidence="2" id="KW-1185">Reference proteome</keyword>
<protein>
    <submittedName>
        <fullName evidence="1">Uncharacterized protein</fullName>
    </submittedName>
</protein>
<proteinExistence type="predicted"/>